<evidence type="ECO:0000313" key="2">
    <source>
        <dbReference type="EMBL" id="GIH06449.1"/>
    </source>
</evidence>
<evidence type="ECO:0000259" key="1">
    <source>
        <dbReference type="Pfam" id="PF08241"/>
    </source>
</evidence>
<proteinExistence type="predicted"/>
<keyword evidence="3" id="KW-1185">Reference proteome</keyword>
<sequence>MHRHGNIPKAFEGRNSRLYNFVAKRLLRRVYRRLAQDVANLAPEKASILDVGTGPGVLLMELAQRRADLRLTGVDLSADMVAVAAKNLAPQGERATVRVGDVTGLPFPDASFDLIVSSLSLHHWDDPEAAAPELARVLRPGGRVVIYDFRFAPFDKLAAASRAERGAVATGVPFFPKLTRFVLSS</sequence>
<dbReference type="AlphaFoldDB" id="A0A8J3Q9B7"/>
<accession>A0A8J3Q9B7</accession>
<dbReference type="InterPro" id="IPR029063">
    <property type="entry name" value="SAM-dependent_MTases_sf"/>
</dbReference>
<organism evidence="2 3">
    <name type="scientific">Rhizocola hellebori</name>
    <dbReference type="NCBI Taxonomy" id="1392758"/>
    <lineage>
        <taxon>Bacteria</taxon>
        <taxon>Bacillati</taxon>
        <taxon>Actinomycetota</taxon>
        <taxon>Actinomycetes</taxon>
        <taxon>Micromonosporales</taxon>
        <taxon>Micromonosporaceae</taxon>
        <taxon>Rhizocola</taxon>
    </lineage>
</organism>
<dbReference type="CDD" id="cd02440">
    <property type="entry name" value="AdoMet_MTases"/>
    <property type="match status" value="1"/>
</dbReference>
<feature type="domain" description="Methyltransferase type 11" evidence="1">
    <location>
        <begin position="49"/>
        <end position="146"/>
    </location>
</feature>
<evidence type="ECO:0000313" key="3">
    <source>
        <dbReference type="Proteomes" id="UP000612899"/>
    </source>
</evidence>
<dbReference type="RefSeq" id="WP_203910265.1">
    <property type="nucleotide sequence ID" value="NZ_BONY01000027.1"/>
</dbReference>
<dbReference type="Gene3D" id="3.40.50.150">
    <property type="entry name" value="Vaccinia Virus protein VP39"/>
    <property type="match status" value="1"/>
</dbReference>
<dbReference type="SUPFAM" id="SSF53335">
    <property type="entry name" value="S-adenosyl-L-methionine-dependent methyltransferases"/>
    <property type="match status" value="1"/>
</dbReference>
<dbReference type="EMBL" id="BONY01000027">
    <property type="protein sequence ID" value="GIH06449.1"/>
    <property type="molecule type" value="Genomic_DNA"/>
</dbReference>
<dbReference type="Pfam" id="PF08241">
    <property type="entry name" value="Methyltransf_11"/>
    <property type="match status" value="1"/>
</dbReference>
<dbReference type="InterPro" id="IPR013216">
    <property type="entry name" value="Methyltransf_11"/>
</dbReference>
<reference evidence="2" key="1">
    <citation type="submission" date="2021-01" db="EMBL/GenBank/DDBJ databases">
        <title>Whole genome shotgun sequence of Rhizocola hellebori NBRC 109834.</title>
        <authorList>
            <person name="Komaki H."/>
            <person name="Tamura T."/>
        </authorList>
    </citation>
    <scope>NUCLEOTIDE SEQUENCE</scope>
    <source>
        <strain evidence="2">NBRC 109834</strain>
    </source>
</reference>
<gene>
    <name evidence="2" type="ORF">Rhe02_45160</name>
</gene>
<protein>
    <recommendedName>
        <fullName evidence="1">Methyltransferase type 11 domain-containing protein</fullName>
    </recommendedName>
</protein>
<comment type="caution">
    <text evidence="2">The sequence shown here is derived from an EMBL/GenBank/DDBJ whole genome shotgun (WGS) entry which is preliminary data.</text>
</comment>
<dbReference type="PANTHER" id="PTHR43591">
    <property type="entry name" value="METHYLTRANSFERASE"/>
    <property type="match status" value="1"/>
</dbReference>
<dbReference type="Proteomes" id="UP000612899">
    <property type="component" value="Unassembled WGS sequence"/>
</dbReference>
<name>A0A8J3Q9B7_9ACTN</name>
<dbReference type="GO" id="GO:0008757">
    <property type="term" value="F:S-adenosylmethionine-dependent methyltransferase activity"/>
    <property type="evidence" value="ECO:0007669"/>
    <property type="project" value="InterPro"/>
</dbReference>